<proteinExistence type="inferred from homology"/>
<keyword evidence="3" id="KW-0862">Zinc</keyword>
<evidence type="ECO:0000256" key="1">
    <source>
        <dbReference type="ARBA" id="ARBA00006169"/>
    </source>
</evidence>
<evidence type="ECO:0008006" key="9">
    <source>
        <dbReference type="Google" id="ProtNLM"/>
    </source>
</evidence>
<evidence type="ECO:0000313" key="8">
    <source>
        <dbReference type="Proteomes" id="UP000030690"/>
    </source>
</evidence>
<dbReference type="InterPro" id="IPR001623">
    <property type="entry name" value="DnaJ_domain"/>
</dbReference>
<dbReference type="InterPro" id="IPR007872">
    <property type="entry name" value="DPH_MB_dom"/>
</dbReference>
<dbReference type="EMBL" id="KI925025">
    <property type="protein sequence ID" value="ETW20017.1"/>
    <property type="molecule type" value="Genomic_DNA"/>
</dbReference>
<dbReference type="Proteomes" id="UP000030690">
    <property type="component" value="Unassembled WGS sequence"/>
</dbReference>
<sequence>MRNCKMNNDPYLILNVEKNCDIETVKKQFKKLAVIYHPDKLKHNLIKEKSDEKNTIDFVTLIWAYEEILKNIQNQNNNTCISQTYENALSIHRKDLEYIKEENTFIYFCRCGDFFIFNENLCYEYYVIYVCQSCSSSIYLIP</sequence>
<dbReference type="Gene3D" id="3.10.660.10">
    <property type="entry name" value="DPH Zinc finger"/>
    <property type="match status" value="1"/>
</dbReference>
<dbReference type="Pfam" id="PF00226">
    <property type="entry name" value="DnaJ"/>
    <property type="match status" value="1"/>
</dbReference>
<dbReference type="CDD" id="cd06257">
    <property type="entry name" value="DnaJ"/>
    <property type="match status" value="1"/>
</dbReference>
<dbReference type="GO" id="GO:0008198">
    <property type="term" value="F:ferrous iron binding"/>
    <property type="evidence" value="ECO:0007669"/>
    <property type="project" value="TreeGrafter"/>
</dbReference>
<organism evidence="7 8">
    <name type="scientific">Plasmodium falciparum Vietnam Oak-Knoll</name>
    <name type="common">FVO</name>
    <dbReference type="NCBI Taxonomy" id="1036723"/>
    <lineage>
        <taxon>Eukaryota</taxon>
        <taxon>Sar</taxon>
        <taxon>Alveolata</taxon>
        <taxon>Apicomplexa</taxon>
        <taxon>Aconoidasida</taxon>
        <taxon>Haemosporida</taxon>
        <taxon>Plasmodiidae</taxon>
        <taxon>Plasmodium</taxon>
        <taxon>Plasmodium (Laverania)</taxon>
    </lineage>
</organism>
<feature type="domain" description="DPH-type MB" evidence="6">
    <location>
        <begin position="87"/>
        <end position="142"/>
    </location>
</feature>
<dbReference type="PROSITE" id="PS51074">
    <property type="entry name" value="DPH_MB"/>
    <property type="match status" value="1"/>
</dbReference>
<reference evidence="7 8" key="1">
    <citation type="submission" date="2013-02" db="EMBL/GenBank/DDBJ databases">
        <title>The Genome Annotation of Plasmodium falciparum Vietnam Oak-Knoll (FVO).</title>
        <authorList>
            <consortium name="The Broad Institute Genome Sequencing Platform"/>
            <consortium name="The Broad Institute Genome Sequencing Center for Infectious Disease"/>
            <person name="Neafsey D."/>
            <person name="Hoffman S."/>
            <person name="Volkman S."/>
            <person name="Rosenthal P."/>
            <person name="Walker B."/>
            <person name="Young S.K."/>
            <person name="Zeng Q."/>
            <person name="Gargeya S."/>
            <person name="Fitzgerald M."/>
            <person name="Haas B."/>
            <person name="Abouelleil A."/>
            <person name="Allen A.W."/>
            <person name="Alvarado L."/>
            <person name="Arachchi H.M."/>
            <person name="Berlin A.M."/>
            <person name="Chapman S.B."/>
            <person name="Gainer-Dewar J."/>
            <person name="Goldberg J."/>
            <person name="Griggs A."/>
            <person name="Gujja S."/>
            <person name="Hansen M."/>
            <person name="Howarth C."/>
            <person name="Imamovic A."/>
            <person name="Ireland A."/>
            <person name="Larimer J."/>
            <person name="McCowan C."/>
            <person name="Murphy C."/>
            <person name="Pearson M."/>
            <person name="Poon T.W."/>
            <person name="Priest M."/>
            <person name="Roberts A."/>
            <person name="Saif S."/>
            <person name="Shea T."/>
            <person name="Sisk P."/>
            <person name="Sykes S."/>
            <person name="Wortman J."/>
            <person name="Nusbaum C."/>
            <person name="Birren B."/>
        </authorList>
    </citation>
    <scope>NUCLEOTIDE SEQUENCE [LARGE SCALE GENOMIC DNA]</scope>
    <source>
        <strain evidence="8">Vietnam Oak-Knoll (FVO)</strain>
    </source>
</reference>
<dbReference type="InterPro" id="IPR036869">
    <property type="entry name" value="J_dom_sf"/>
</dbReference>
<protein>
    <recommendedName>
        <fullName evidence="9">DnaJ protein</fullName>
    </recommendedName>
</protein>
<dbReference type="GO" id="GO:0001671">
    <property type="term" value="F:ATPase activator activity"/>
    <property type="evidence" value="ECO:0007669"/>
    <property type="project" value="TreeGrafter"/>
</dbReference>
<dbReference type="Pfam" id="PF05207">
    <property type="entry name" value="Zn_ribbon_CSL"/>
    <property type="match status" value="1"/>
</dbReference>
<evidence type="ECO:0000259" key="6">
    <source>
        <dbReference type="PROSITE" id="PS51074"/>
    </source>
</evidence>
<evidence type="ECO:0000256" key="3">
    <source>
        <dbReference type="ARBA" id="ARBA00022833"/>
    </source>
</evidence>
<name>A0A024VBQ7_PLAFA</name>
<dbReference type="SUPFAM" id="SSF144217">
    <property type="entry name" value="CSL zinc finger"/>
    <property type="match status" value="1"/>
</dbReference>
<evidence type="ECO:0000256" key="4">
    <source>
        <dbReference type="ARBA" id="ARBA00023004"/>
    </source>
</evidence>
<reference evidence="7 8" key="2">
    <citation type="submission" date="2013-02" db="EMBL/GenBank/DDBJ databases">
        <title>The Genome Sequence of Plasmodium falciparum Vietnam Oak-Knoll (FVO).</title>
        <authorList>
            <consortium name="The Broad Institute Genome Sequencing Platform"/>
            <consortium name="The Broad Institute Genome Sequencing Center for Infectious Disease"/>
            <person name="Neafsey D."/>
            <person name="Cheeseman I."/>
            <person name="Volkman S."/>
            <person name="Adams J."/>
            <person name="Walker B."/>
            <person name="Young S.K."/>
            <person name="Zeng Q."/>
            <person name="Gargeya S."/>
            <person name="Fitzgerald M."/>
            <person name="Haas B."/>
            <person name="Abouelleil A."/>
            <person name="Alvarado L."/>
            <person name="Arachchi H.M."/>
            <person name="Berlin A.M."/>
            <person name="Chapman S.B."/>
            <person name="Dewar J."/>
            <person name="Goldberg J."/>
            <person name="Griggs A."/>
            <person name="Gujja S."/>
            <person name="Hansen M."/>
            <person name="Howarth C."/>
            <person name="Imamovic A."/>
            <person name="Larimer J."/>
            <person name="McCowan C."/>
            <person name="Murphy C."/>
            <person name="Neiman D."/>
            <person name="Pearson M."/>
            <person name="Priest M."/>
            <person name="Roberts A."/>
            <person name="Saif S."/>
            <person name="Shea T."/>
            <person name="Sisk P."/>
            <person name="Sykes S."/>
            <person name="Wortman J."/>
            <person name="Nusbaum C."/>
            <person name="Birren B."/>
        </authorList>
    </citation>
    <scope>NUCLEOTIDE SEQUENCE [LARGE SCALE GENOMIC DNA]</scope>
    <source>
        <strain evidence="8">Vietnam Oak-Knoll (FVO)</strain>
    </source>
</reference>
<keyword evidence="4" id="KW-0408">Iron</keyword>
<evidence type="ECO:0000259" key="5">
    <source>
        <dbReference type="PROSITE" id="PS50076"/>
    </source>
</evidence>
<evidence type="ECO:0000256" key="2">
    <source>
        <dbReference type="ARBA" id="ARBA00022723"/>
    </source>
</evidence>
<comment type="similarity">
    <text evidence="1">Belongs to the DPH4 family.</text>
</comment>
<gene>
    <name evidence="7" type="ORF">PFFVO_00918</name>
</gene>
<dbReference type="PANTHER" id="PTHR45255">
    <property type="entry name" value="DNAJ HOMOLOG SUBFAMILY C MEMBER 24"/>
    <property type="match status" value="1"/>
</dbReference>
<dbReference type="PANTHER" id="PTHR45255:SF1">
    <property type="entry name" value="DNAJ HOMOLOG SUBFAMILY C MEMBER 24"/>
    <property type="match status" value="1"/>
</dbReference>
<dbReference type="Gene3D" id="1.10.287.110">
    <property type="entry name" value="DnaJ domain"/>
    <property type="match status" value="1"/>
</dbReference>
<dbReference type="SMART" id="SM00271">
    <property type="entry name" value="DnaJ"/>
    <property type="match status" value="1"/>
</dbReference>
<dbReference type="PROSITE" id="PS50076">
    <property type="entry name" value="DNAJ_2"/>
    <property type="match status" value="1"/>
</dbReference>
<dbReference type="FunFam" id="1.10.287.110:FF:000174">
    <property type="entry name" value="DnaJ protein, putative"/>
    <property type="match status" value="1"/>
</dbReference>
<dbReference type="AlphaFoldDB" id="A0A024VBQ7"/>
<feature type="domain" description="J" evidence="5">
    <location>
        <begin position="9"/>
        <end position="89"/>
    </location>
</feature>
<evidence type="ECO:0000313" key="7">
    <source>
        <dbReference type="EMBL" id="ETW20017.1"/>
    </source>
</evidence>
<dbReference type="OrthoDB" id="10250354at2759"/>
<dbReference type="InterPro" id="IPR036671">
    <property type="entry name" value="DPH_MB_sf"/>
</dbReference>
<dbReference type="SUPFAM" id="SSF46565">
    <property type="entry name" value="Chaperone J-domain"/>
    <property type="match status" value="1"/>
</dbReference>
<keyword evidence="2" id="KW-0479">Metal-binding</keyword>
<accession>A0A024VBQ7</accession>